<dbReference type="EMBL" id="MU267224">
    <property type="protein sequence ID" value="KAH7917158.1"/>
    <property type="molecule type" value="Genomic_DNA"/>
</dbReference>
<name>A0ACB8AX57_9AGAM</name>
<organism evidence="1 2">
    <name type="scientific">Leucogyrophana mollusca</name>
    <dbReference type="NCBI Taxonomy" id="85980"/>
    <lineage>
        <taxon>Eukaryota</taxon>
        <taxon>Fungi</taxon>
        <taxon>Dikarya</taxon>
        <taxon>Basidiomycota</taxon>
        <taxon>Agaricomycotina</taxon>
        <taxon>Agaricomycetes</taxon>
        <taxon>Agaricomycetidae</taxon>
        <taxon>Boletales</taxon>
        <taxon>Boletales incertae sedis</taxon>
        <taxon>Leucogyrophana</taxon>
    </lineage>
</organism>
<comment type="caution">
    <text evidence="1">The sequence shown here is derived from an EMBL/GenBank/DDBJ whole genome shotgun (WGS) entry which is preliminary data.</text>
</comment>
<sequence>WAPFSSQTDWDIARWAKLRGPSSTAFSELLAIPGVGDKLGLSYRTSKELNATIDKKLPSRPRFVHEQVIVAGEAFDVYYRDVIECVKALYGDPDFAPYLAFRAERHYADEDQTVRLFHDMHTGKWWWETQKQLDSRKPGATIVPILISSDKTQITMFRNKSAYPVYMTIGNIPKEIRRKPSRRAHILLAYLPTTRLEHITNKASRRRTITNLFHACMKRVLGPLRRAGVKGMEMASGDGVTRHCHPLFACFVGDYPEQILATGAKTGECPKCQDPRDEIGSNDTPLTPRNIHDILDALSKLDQGPLAFVQACNEAGIKPIFHPFWEDLPYVDIFQSITPDVLHQLYQGLVKHLVGWLADAYSAAEIDARCRRLPPNHHIRLFMKGITGLSRLSGTEHNQICRFLLGIIIDIRLPNNMAPARLLKAVRGILDFLYLAQYPCHSSETLTLLEEALDQFHENKEVFIDLGIRTAFNLPKLHSGRHYPLMIQTFGTTDNYNTEYTERLHIDLAKDAYRATNHKNEYPQMTLWLERREKILRHEKYIQWRLSGDADPPLLRRPIPPDMEFHRKLKMTKHPTVKGVSVDKVITDYGATFFRDAFARYVVQENQPAGSAISRQQREALAGDVHLPFQKLPVFHKIKWLSIDPRRHGDPPMTIDSVHVRPQRDSSTPARFDTALVNTGAGGSIGIEGYRVCQVRLVFSIPPHAILLLFPPNFSPPHHLAYVEWFSPFSGAPEANHGMYKITRSLIRGQRLASIIPVTNIHRSVHLIPKFGPVAPRDWTSYSVLDDCGTFFVNAFLDRHTFATVR</sequence>
<accession>A0ACB8AX57</accession>
<feature type="non-terminal residue" evidence="1">
    <location>
        <position position="1"/>
    </location>
</feature>
<evidence type="ECO:0000313" key="1">
    <source>
        <dbReference type="EMBL" id="KAH7917158.1"/>
    </source>
</evidence>
<keyword evidence="2" id="KW-1185">Reference proteome</keyword>
<evidence type="ECO:0000313" key="2">
    <source>
        <dbReference type="Proteomes" id="UP000790709"/>
    </source>
</evidence>
<dbReference type="Proteomes" id="UP000790709">
    <property type="component" value="Unassembled WGS sequence"/>
</dbReference>
<gene>
    <name evidence="1" type="ORF">BV22DRAFT_1026893</name>
</gene>
<reference evidence="1" key="1">
    <citation type="journal article" date="2021" name="New Phytol.">
        <title>Evolutionary innovations through gain and loss of genes in the ectomycorrhizal Boletales.</title>
        <authorList>
            <person name="Wu G."/>
            <person name="Miyauchi S."/>
            <person name="Morin E."/>
            <person name="Kuo A."/>
            <person name="Drula E."/>
            <person name="Varga T."/>
            <person name="Kohler A."/>
            <person name="Feng B."/>
            <person name="Cao Y."/>
            <person name="Lipzen A."/>
            <person name="Daum C."/>
            <person name="Hundley H."/>
            <person name="Pangilinan J."/>
            <person name="Johnson J."/>
            <person name="Barry K."/>
            <person name="LaButti K."/>
            <person name="Ng V."/>
            <person name="Ahrendt S."/>
            <person name="Min B."/>
            <person name="Choi I.G."/>
            <person name="Park H."/>
            <person name="Plett J.M."/>
            <person name="Magnuson J."/>
            <person name="Spatafora J.W."/>
            <person name="Nagy L.G."/>
            <person name="Henrissat B."/>
            <person name="Grigoriev I.V."/>
            <person name="Yang Z.L."/>
            <person name="Xu J."/>
            <person name="Martin F.M."/>
        </authorList>
    </citation>
    <scope>NUCLEOTIDE SEQUENCE</scope>
    <source>
        <strain evidence="1">KUC20120723A-06</strain>
    </source>
</reference>
<protein>
    <submittedName>
        <fullName evidence="1">Uncharacterized protein</fullName>
    </submittedName>
</protein>
<proteinExistence type="predicted"/>